<name>A0A0F6IBH6_LEPIR</name>
<evidence type="ECO:0000313" key="1">
    <source>
        <dbReference type="EMBL" id="EMJ35401.1"/>
    </source>
</evidence>
<protein>
    <submittedName>
        <fullName evidence="1">Uncharacterized protein</fullName>
    </submittedName>
</protein>
<proteinExistence type="predicted"/>
<evidence type="ECO:0000313" key="2">
    <source>
        <dbReference type="Proteomes" id="UP000012164"/>
    </source>
</evidence>
<comment type="caution">
    <text evidence="1">The sequence shown here is derived from an EMBL/GenBank/DDBJ whole genome shotgun (WGS) entry which is preliminary data.</text>
</comment>
<gene>
    <name evidence="1" type="ORF">LEP1GSC079_5241</name>
</gene>
<reference evidence="1 2" key="1">
    <citation type="submission" date="2013-01" db="EMBL/GenBank/DDBJ databases">
        <authorList>
            <person name="Harkins D.M."/>
            <person name="Durkin A.S."/>
            <person name="Brinkac L.M."/>
            <person name="Haft D.H."/>
            <person name="Selengut J.D."/>
            <person name="Sanka R."/>
            <person name="DePew J."/>
            <person name="Purushe J."/>
            <person name="Peacock S.J."/>
            <person name="Thaipadungpanit J."/>
            <person name="Wuthiekanun V.W."/>
            <person name="Day N.P."/>
            <person name="Vinetz J.M."/>
            <person name="Sutton G.G."/>
            <person name="Nierman W.C."/>
            <person name="Fouts D.E."/>
        </authorList>
    </citation>
    <scope>NUCLEOTIDE SEQUENCE [LARGE SCALE GENOMIC DNA]</scope>
    <source>
        <strain evidence="1 2">FPW1039</strain>
    </source>
</reference>
<accession>A0A0F6IBH6</accession>
<organism evidence="1 2">
    <name type="scientific">Leptospira interrogans str. FPW1039</name>
    <dbReference type="NCBI Taxonomy" id="1193040"/>
    <lineage>
        <taxon>Bacteria</taxon>
        <taxon>Pseudomonadati</taxon>
        <taxon>Spirochaetota</taxon>
        <taxon>Spirochaetia</taxon>
        <taxon>Leptospirales</taxon>
        <taxon>Leptospiraceae</taxon>
        <taxon>Leptospira</taxon>
    </lineage>
</organism>
<sequence length="218" mass="24775">MRYDKFILELIELTKSKFKNSKYKIDFNLDHVLIGVRGISVLDNNVILNENTFDRFNDLLFNIFPGGMSCGSRVVTADPGFVSKETLLKYGVTNGEARTEEGLYLVKLGIHKGHESLVQASPFFFRRDVNNDHIWNDLDPIFLDQVGLNIHSRNSNSESVGISSLGCTVTKASWNDPEWIELISIFKGATYIRKKKDQNFKGFCYAVLNQESVKDLLI</sequence>
<dbReference type="EMBL" id="AKWR02000172">
    <property type="protein sequence ID" value="EMJ35401.1"/>
    <property type="molecule type" value="Genomic_DNA"/>
</dbReference>
<dbReference type="Proteomes" id="UP000012164">
    <property type="component" value="Unassembled WGS sequence"/>
</dbReference>
<dbReference type="AlphaFoldDB" id="A0A0F6IBH6"/>